<dbReference type="GO" id="GO:0045296">
    <property type="term" value="F:cadherin binding"/>
    <property type="evidence" value="ECO:0007669"/>
    <property type="project" value="TreeGrafter"/>
</dbReference>
<dbReference type="SMART" id="SM00112">
    <property type="entry name" value="CA"/>
    <property type="match status" value="5"/>
</dbReference>
<evidence type="ECO:0000256" key="13">
    <source>
        <dbReference type="PROSITE-ProRule" id="PRU00043"/>
    </source>
</evidence>
<dbReference type="Pfam" id="PF00028">
    <property type="entry name" value="Cadherin"/>
    <property type="match status" value="5"/>
</dbReference>
<evidence type="ECO:0000256" key="6">
    <source>
        <dbReference type="ARBA" id="ARBA00022737"/>
    </source>
</evidence>
<dbReference type="GO" id="GO:0060027">
    <property type="term" value="P:convergent extension involved in gastrulation"/>
    <property type="evidence" value="ECO:0007669"/>
    <property type="project" value="UniProtKB-ARBA"/>
</dbReference>
<evidence type="ECO:0000256" key="11">
    <source>
        <dbReference type="ARBA" id="ARBA00023136"/>
    </source>
</evidence>
<dbReference type="GO" id="GO:0030010">
    <property type="term" value="P:establishment of cell polarity"/>
    <property type="evidence" value="ECO:0007669"/>
    <property type="project" value="UniProtKB-ARBA"/>
</dbReference>
<dbReference type="GO" id="GO:0044331">
    <property type="term" value="P:cell-cell adhesion mediated by cadherin"/>
    <property type="evidence" value="ECO:0007669"/>
    <property type="project" value="TreeGrafter"/>
</dbReference>
<evidence type="ECO:0000256" key="17">
    <source>
        <dbReference type="SAM" id="Phobius"/>
    </source>
</evidence>
<feature type="domain" description="Cadherin" evidence="18">
    <location>
        <begin position="490"/>
        <end position="581"/>
    </location>
</feature>
<dbReference type="InterPro" id="IPR020894">
    <property type="entry name" value="Cadherin_CS"/>
</dbReference>
<dbReference type="FunFam" id="2.60.40.60:FF:000011">
    <property type="entry name" value="Cadherin 1"/>
    <property type="match status" value="1"/>
</dbReference>
<dbReference type="FunFam" id="2.60.40.60:FF:000022">
    <property type="entry name" value="Cadherin 2"/>
    <property type="match status" value="1"/>
</dbReference>
<keyword evidence="6" id="KW-0677">Repeat</keyword>
<dbReference type="GO" id="GO:0005509">
    <property type="term" value="F:calcium ion binding"/>
    <property type="evidence" value="ECO:0007669"/>
    <property type="project" value="UniProtKB-UniRule"/>
</dbReference>
<dbReference type="PROSITE" id="PS00232">
    <property type="entry name" value="CADHERIN_1"/>
    <property type="match status" value="1"/>
</dbReference>
<evidence type="ECO:0000256" key="7">
    <source>
        <dbReference type="ARBA" id="ARBA00022837"/>
    </source>
</evidence>
<dbReference type="GO" id="GO:0001764">
    <property type="term" value="P:neuron migration"/>
    <property type="evidence" value="ECO:0007669"/>
    <property type="project" value="UniProtKB-ARBA"/>
</dbReference>
<feature type="domain" description="Cadherin" evidence="18">
    <location>
        <begin position="271"/>
        <end position="365"/>
    </location>
</feature>
<evidence type="ECO:0000259" key="18">
    <source>
        <dbReference type="PROSITE" id="PS50268"/>
    </source>
</evidence>
<dbReference type="SUPFAM" id="SSF49313">
    <property type="entry name" value="Cadherin-like"/>
    <property type="match status" value="5"/>
</dbReference>
<comment type="function">
    <text evidence="15">Cadherins are calcium-dependent cell adhesion proteins.</text>
</comment>
<evidence type="ECO:0000256" key="10">
    <source>
        <dbReference type="ARBA" id="ARBA00022989"/>
    </source>
</evidence>
<dbReference type="CDD" id="cd11304">
    <property type="entry name" value="Cadherin_repeat"/>
    <property type="match status" value="4"/>
</dbReference>
<evidence type="ECO:0000313" key="19">
    <source>
        <dbReference type="Ensembl" id="ENSOKIP00005033246.1"/>
    </source>
</evidence>
<dbReference type="GO" id="GO:0007156">
    <property type="term" value="P:homophilic cell adhesion via plasma membrane adhesion molecules"/>
    <property type="evidence" value="ECO:0007669"/>
    <property type="project" value="InterPro"/>
</dbReference>
<evidence type="ECO:0000256" key="2">
    <source>
        <dbReference type="ARBA" id="ARBA00004536"/>
    </source>
</evidence>
<dbReference type="InterPro" id="IPR027397">
    <property type="entry name" value="Catenin-bd_sf"/>
</dbReference>
<dbReference type="GeneTree" id="ENSGT00940000160118"/>
<reference evidence="19" key="2">
    <citation type="submission" date="2025-09" db="UniProtKB">
        <authorList>
            <consortium name="Ensembl"/>
        </authorList>
    </citation>
    <scope>IDENTIFICATION</scope>
</reference>
<evidence type="ECO:0000256" key="5">
    <source>
        <dbReference type="ARBA" id="ARBA00022723"/>
    </source>
</evidence>
<evidence type="ECO:0000256" key="15">
    <source>
        <dbReference type="RuleBase" id="RU004357"/>
    </source>
</evidence>
<dbReference type="InterPro" id="IPR015919">
    <property type="entry name" value="Cadherin-like_sf"/>
</dbReference>
<dbReference type="InterPro" id="IPR039808">
    <property type="entry name" value="Cadherin"/>
</dbReference>
<dbReference type="PANTHER" id="PTHR24027">
    <property type="entry name" value="CADHERIN-23"/>
    <property type="match status" value="1"/>
</dbReference>
<dbReference type="GO" id="GO:0008013">
    <property type="term" value="F:beta-catenin binding"/>
    <property type="evidence" value="ECO:0007669"/>
    <property type="project" value="TreeGrafter"/>
</dbReference>
<dbReference type="GO" id="GO:0007398">
    <property type="term" value="P:ectoderm development"/>
    <property type="evidence" value="ECO:0007669"/>
    <property type="project" value="UniProtKB-ARBA"/>
</dbReference>
<dbReference type="PANTHER" id="PTHR24027:SF300">
    <property type="entry name" value="CADHERIN-15"/>
    <property type="match status" value="1"/>
</dbReference>
<keyword evidence="11 17" id="KW-0472">Membrane</keyword>
<organism evidence="19 20">
    <name type="scientific">Oncorhynchus kisutch</name>
    <name type="common">Coho salmon</name>
    <name type="synonym">Salmo kisutch</name>
    <dbReference type="NCBI Taxonomy" id="8019"/>
    <lineage>
        <taxon>Eukaryota</taxon>
        <taxon>Metazoa</taxon>
        <taxon>Chordata</taxon>
        <taxon>Craniata</taxon>
        <taxon>Vertebrata</taxon>
        <taxon>Euteleostomi</taxon>
        <taxon>Actinopterygii</taxon>
        <taxon>Neopterygii</taxon>
        <taxon>Teleostei</taxon>
        <taxon>Protacanthopterygii</taxon>
        <taxon>Salmoniformes</taxon>
        <taxon>Salmonidae</taxon>
        <taxon>Salmoninae</taxon>
        <taxon>Oncorhynchus</taxon>
    </lineage>
</organism>
<dbReference type="GO" id="GO:0007498">
    <property type="term" value="P:mesoderm development"/>
    <property type="evidence" value="ECO:0007669"/>
    <property type="project" value="UniProtKB-ARBA"/>
</dbReference>
<keyword evidence="8 14" id="KW-0130">Cell adhesion</keyword>
<dbReference type="InterPro" id="IPR002126">
    <property type="entry name" value="Cadherin-like_dom"/>
</dbReference>
<dbReference type="Ensembl" id="ENSOKIT00005035104.1">
    <property type="protein sequence ID" value="ENSOKIP00005033246.1"/>
    <property type="gene ID" value="ENSOKIG00005014179.1"/>
</dbReference>
<evidence type="ECO:0000256" key="9">
    <source>
        <dbReference type="ARBA" id="ARBA00022949"/>
    </source>
</evidence>
<keyword evidence="9" id="KW-0965">Cell junction</keyword>
<dbReference type="FunFam" id="2.60.40.60:FF:000019">
    <property type="entry name" value="Cadherin 2"/>
    <property type="match status" value="1"/>
</dbReference>
<feature type="region of interest" description="Disordered" evidence="16">
    <location>
        <begin position="670"/>
        <end position="701"/>
    </location>
</feature>
<name>A0A8C7FTR9_ONCKI</name>
<dbReference type="FunFam" id="4.10.900.10:FF:000001">
    <property type="entry name" value="Cadherin 2"/>
    <property type="match status" value="1"/>
</dbReference>
<feature type="transmembrane region" description="Helical" evidence="17">
    <location>
        <begin position="585"/>
        <end position="604"/>
    </location>
</feature>
<dbReference type="GO" id="GO:0016339">
    <property type="term" value="P:calcium-dependent cell-cell adhesion via plasma membrane cell adhesion molecules"/>
    <property type="evidence" value="ECO:0007669"/>
    <property type="project" value="TreeGrafter"/>
</dbReference>
<dbReference type="PROSITE" id="PS50268">
    <property type="entry name" value="CADHERIN_2"/>
    <property type="match status" value="5"/>
</dbReference>
<evidence type="ECO:0000256" key="16">
    <source>
        <dbReference type="SAM" id="MobiDB-lite"/>
    </source>
</evidence>
<evidence type="ECO:0000256" key="12">
    <source>
        <dbReference type="ARBA" id="ARBA00023180"/>
    </source>
</evidence>
<dbReference type="Pfam" id="PF01049">
    <property type="entry name" value="CADH_Y-type_LIR"/>
    <property type="match status" value="1"/>
</dbReference>
<sequence length="772" mass="85088">KWKLEDLNPVVLYPWRQRSSGGLSRVKRDWIIPPIRVLENSKQVPENLVQIKSDKIFTGEVIYKLEGPGVDQDPKDLFEIDDKTGWIRSMIPLDREKNRSFTLKAFALSPSGERLENPSTIEIVVLDQNDNRPNFSQKEFSGSVSEFSVPGTSVMSVTATDADDPTTDNAILSYSIIGQESIPPLRINKTMFGINNETGAIYTRDVGLDWEVVKGFRLTLQVADMSGMGLISLANAVIHVTDINNNPPQFAPDLYTMSAVENKVDFVIGWVNATDNDEPGTGNWETKYTIAKGNPSRNFAIRTDPVTNEGILSVVKALDYETQEVYTLTLTVENVNPLSIKAPKDPVSSATVVVTVVNENEAPRFNKDPIEIVVLESVDPGTLLASNIAYDPDNAKLKYDILRDPEGWLIINHETGEIAARKPFDVRSPHVKNNIYNAVIRVTDTDAGGISTTASLVITLRETNDFFPQLFPQMGTVCSESGRETSGLFLSAVDEDLPPHAEPFTFQLQDINVSANWTIIQVNETHAVLRPLVELEIGEYAVTVLVTDSGTPSLGAYAQVNVTVCLCGKDGECKTEAAAIFGTRVGVSFIALLVIMASIALLLCKLKAHRYMNTHIFPNVSKGEGLLVGESDEDIRDNVLNYDEQGGGEEDEVRQHNMLQLAENSYLVTSSGKQPLRKDYPDNLPSPSYPRKPPADPTDIEDFINDGLEAADHDPNVPPYDTALIYDYESDGSLAGSLSSIASASSDGDQDYDYLNDWGPRFKKLANMYDPR</sequence>
<keyword evidence="4 14" id="KW-0812">Transmembrane</keyword>
<dbReference type="Proteomes" id="UP000694557">
    <property type="component" value="Unassembled WGS sequence"/>
</dbReference>
<dbReference type="GO" id="GO:0000902">
    <property type="term" value="P:cell morphogenesis"/>
    <property type="evidence" value="ECO:0007669"/>
    <property type="project" value="TreeGrafter"/>
</dbReference>
<dbReference type="GO" id="GO:0007043">
    <property type="term" value="P:cell-cell junction assembly"/>
    <property type="evidence" value="ECO:0007669"/>
    <property type="project" value="TreeGrafter"/>
</dbReference>
<keyword evidence="7 13" id="KW-0106">Calcium</keyword>
<dbReference type="GO" id="GO:0001841">
    <property type="term" value="P:neural tube formation"/>
    <property type="evidence" value="ECO:0007669"/>
    <property type="project" value="UniProtKB-ARBA"/>
</dbReference>
<proteinExistence type="predicted"/>
<keyword evidence="20" id="KW-1185">Reference proteome</keyword>
<feature type="domain" description="Cadherin" evidence="18">
    <location>
        <begin position="29"/>
        <end position="135"/>
    </location>
</feature>
<dbReference type="GO" id="GO:0042074">
    <property type="term" value="P:cell migration involved in gastrulation"/>
    <property type="evidence" value="ECO:0007669"/>
    <property type="project" value="UniProtKB-ARBA"/>
</dbReference>
<dbReference type="Gene3D" id="2.60.40.60">
    <property type="entry name" value="Cadherins"/>
    <property type="match status" value="5"/>
</dbReference>
<evidence type="ECO:0000256" key="8">
    <source>
        <dbReference type="ARBA" id="ARBA00022889"/>
    </source>
</evidence>
<dbReference type="InterPro" id="IPR000233">
    <property type="entry name" value="Cadherin_Y-type_LIR"/>
</dbReference>
<protein>
    <submittedName>
        <fullName evidence="19">Cadherin 15, type 1, M-cadherin (myotubule)</fullName>
    </submittedName>
</protein>
<dbReference type="AlphaFoldDB" id="A0A8C7FTR9"/>
<feature type="domain" description="Cadherin" evidence="18">
    <location>
        <begin position="366"/>
        <end position="470"/>
    </location>
</feature>
<dbReference type="Gene3D" id="4.10.900.10">
    <property type="entry name" value="TCF3-CBD (Catenin binding domain)"/>
    <property type="match status" value="1"/>
</dbReference>
<evidence type="ECO:0000256" key="4">
    <source>
        <dbReference type="ARBA" id="ARBA00022692"/>
    </source>
</evidence>
<evidence type="ECO:0000256" key="14">
    <source>
        <dbReference type="RuleBase" id="RU003318"/>
    </source>
</evidence>
<evidence type="ECO:0000256" key="3">
    <source>
        <dbReference type="ARBA" id="ARBA00022475"/>
    </source>
</evidence>
<evidence type="ECO:0000313" key="20">
    <source>
        <dbReference type="Proteomes" id="UP000694557"/>
    </source>
</evidence>
<keyword evidence="3" id="KW-1003">Cell membrane</keyword>
<dbReference type="GO" id="GO:0034332">
    <property type="term" value="P:adherens junction organization"/>
    <property type="evidence" value="ECO:0007669"/>
    <property type="project" value="UniProtKB-ARBA"/>
</dbReference>
<feature type="compositionally biased region" description="Pro residues" evidence="16">
    <location>
        <begin position="687"/>
        <end position="696"/>
    </location>
</feature>
<feature type="domain" description="Cadherin" evidence="18">
    <location>
        <begin position="136"/>
        <end position="250"/>
    </location>
</feature>
<keyword evidence="5" id="KW-0479">Metal-binding</keyword>
<dbReference type="PRINTS" id="PR00205">
    <property type="entry name" value="CADHERIN"/>
</dbReference>
<comment type="subcellular location">
    <subcellularLocation>
        <location evidence="2">Cell junction</location>
        <location evidence="2">Adherens junction</location>
    </subcellularLocation>
    <subcellularLocation>
        <location evidence="1 14">Cell membrane</location>
        <topology evidence="1 14">Single-pass type I membrane protein</topology>
    </subcellularLocation>
</comment>
<evidence type="ECO:0000256" key="1">
    <source>
        <dbReference type="ARBA" id="ARBA00004251"/>
    </source>
</evidence>
<reference evidence="19" key="1">
    <citation type="submission" date="2025-08" db="UniProtKB">
        <authorList>
            <consortium name="Ensembl"/>
        </authorList>
    </citation>
    <scope>IDENTIFICATION</scope>
</reference>
<keyword evidence="12" id="KW-0325">Glycoprotein</keyword>
<keyword evidence="10 17" id="KW-1133">Transmembrane helix</keyword>
<dbReference type="GO" id="GO:0016342">
    <property type="term" value="C:catenin complex"/>
    <property type="evidence" value="ECO:0007669"/>
    <property type="project" value="TreeGrafter"/>
</dbReference>
<gene>
    <name evidence="19" type="primary">CDH15</name>
    <name evidence="19" type="synonym">LOC109895456</name>
</gene>
<accession>A0A8C7FTR9</accession>
<dbReference type="GO" id="GO:0005912">
    <property type="term" value="C:adherens junction"/>
    <property type="evidence" value="ECO:0007669"/>
    <property type="project" value="UniProtKB-SubCell"/>
</dbReference>